<keyword evidence="4" id="KW-1185">Reference proteome</keyword>
<comment type="caution">
    <text evidence="3">The sequence shown here is derived from an EMBL/GenBank/DDBJ whole genome shotgun (WGS) entry which is preliminary data.</text>
</comment>
<name>A0A5C5ZD49_9BACT</name>
<keyword evidence="2" id="KW-1133">Transmembrane helix</keyword>
<feature type="transmembrane region" description="Helical" evidence="2">
    <location>
        <begin position="63"/>
        <end position="79"/>
    </location>
</feature>
<gene>
    <name evidence="3" type="ORF">CA13_65620</name>
</gene>
<evidence type="ECO:0000313" key="3">
    <source>
        <dbReference type="EMBL" id="TWT85080.1"/>
    </source>
</evidence>
<feature type="transmembrane region" description="Helical" evidence="2">
    <location>
        <begin position="33"/>
        <end position="57"/>
    </location>
</feature>
<protein>
    <submittedName>
        <fullName evidence="3">Uncharacterized protein</fullName>
    </submittedName>
</protein>
<feature type="transmembrane region" description="Helical" evidence="2">
    <location>
        <begin position="91"/>
        <end position="108"/>
    </location>
</feature>
<organism evidence="3 4">
    <name type="scientific">Novipirellula herctigrandis</name>
    <dbReference type="NCBI Taxonomy" id="2527986"/>
    <lineage>
        <taxon>Bacteria</taxon>
        <taxon>Pseudomonadati</taxon>
        <taxon>Planctomycetota</taxon>
        <taxon>Planctomycetia</taxon>
        <taxon>Pirellulales</taxon>
        <taxon>Pirellulaceae</taxon>
        <taxon>Novipirellula</taxon>
    </lineage>
</organism>
<evidence type="ECO:0000313" key="4">
    <source>
        <dbReference type="Proteomes" id="UP000315010"/>
    </source>
</evidence>
<keyword evidence="2" id="KW-0812">Transmembrane</keyword>
<dbReference type="Proteomes" id="UP000315010">
    <property type="component" value="Unassembled WGS sequence"/>
</dbReference>
<evidence type="ECO:0000256" key="1">
    <source>
        <dbReference type="SAM" id="MobiDB-lite"/>
    </source>
</evidence>
<sequence>MSANPYEPPHDENDLSPIGANATKSNPTILKSVVVTGAIFLLVTIVDILVEVLLFPYAVYDGRWFGLLLFVAMVMVVVVKTTRSFDCSRPVAAGILALTCFGYGYVSTNGAVVGNSIRDGVGYPDVACCWVMFMLPAIGLLAGKPSRTKNEETG</sequence>
<dbReference type="RefSeq" id="WP_146403095.1">
    <property type="nucleotide sequence ID" value="NZ_SJPJ01000001.1"/>
</dbReference>
<feature type="transmembrane region" description="Helical" evidence="2">
    <location>
        <begin position="120"/>
        <end position="142"/>
    </location>
</feature>
<evidence type="ECO:0000256" key="2">
    <source>
        <dbReference type="SAM" id="Phobius"/>
    </source>
</evidence>
<keyword evidence="2" id="KW-0472">Membrane</keyword>
<proteinExistence type="predicted"/>
<feature type="region of interest" description="Disordered" evidence="1">
    <location>
        <begin position="1"/>
        <end position="20"/>
    </location>
</feature>
<accession>A0A5C5ZD49</accession>
<dbReference type="EMBL" id="SJPJ01000001">
    <property type="protein sequence ID" value="TWT85080.1"/>
    <property type="molecule type" value="Genomic_DNA"/>
</dbReference>
<dbReference type="AlphaFoldDB" id="A0A5C5ZD49"/>
<reference evidence="3 4" key="1">
    <citation type="submission" date="2019-02" db="EMBL/GenBank/DDBJ databases">
        <title>Deep-cultivation of Planctomycetes and their phenomic and genomic characterization uncovers novel biology.</title>
        <authorList>
            <person name="Wiegand S."/>
            <person name="Jogler M."/>
            <person name="Boedeker C."/>
            <person name="Pinto D."/>
            <person name="Vollmers J."/>
            <person name="Rivas-Marin E."/>
            <person name="Kohn T."/>
            <person name="Peeters S.H."/>
            <person name="Heuer A."/>
            <person name="Rast P."/>
            <person name="Oberbeckmann S."/>
            <person name="Bunk B."/>
            <person name="Jeske O."/>
            <person name="Meyerdierks A."/>
            <person name="Storesund J.E."/>
            <person name="Kallscheuer N."/>
            <person name="Luecker S."/>
            <person name="Lage O.M."/>
            <person name="Pohl T."/>
            <person name="Merkel B.J."/>
            <person name="Hornburger P."/>
            <person name="Mueller R.-W."/>
            <person name="Bruemmer F."/>
            <person name="Labrenz M."/>
            <person name="Spormann A.M."/>
            <person name="Op Den Camp H."/>
            <person name="Overmann J."/>
            <person name="Amann R."/>
            <person name="Jetten M.S.M."/>
            <person name="Mascher T."/>
            <person name="Medema M.H."/>
            <person name="Devos D.P."/>
            <person name="Kaster A.-K."/>
            <person name="Ovreas L."/>
            <person name="Rohde M."/>
            <person name="Galperin M.Y."/>
            <person name="Jogler C."/>
        </authorList>
    </citation>
    <scope>NUCLEOTIDE SEQUENCE [LARGE SCALE GENOMIC DNA]</scope>
    <source>
        <strain evidence="3 4">CA13</strain>
    </source>
</reference>